<dbReference type="Proteomes" id="UP000006729">
    <property type="component" value="Chromosome 2"/>
</dbReference>
<comment type="caution">
    <text evidence="1">The sequence shown here is derived from an EMBL/GenBank/DDBJ whole genome shotgun (WGS) entry which is preliminary data.</text>
</comment>
<name>A0ACC0TCM9_POPTR</name>
<protein>
    <submittedName>
        <fullName evidence="1">Uncharacterized protein</fullName>
    </submittedName>
</protein>
<evidence type="ECO:0000313" key="2">
    <source>
        <dbReference type="Proteomes" id="UP000006729"/>
    </source>
</evidence>
<proteinExistence type="predicted"/>
<dbReference type="EMBL" id="CM009291">
    <property type="protein sequence ID" value="KAI9399344.1"/>
    <property type="molecule type" value="Genomic_DNA"/>
</dbReference>
<organism evidence="1 2">
    <name type="scientific">Populus trichocarpa</name>
    <name type="common">Western balsam poplar</name>
    <name type="synonym">Populus balsamifera subsp. trichocarpa</name>
    <dbReference type="NCBI Taxonomy" id="3694"/>
    <lineage>
        <taxon>Eukaryota</taxon>
        <taxon>Viridiplantae</taxon>
        <taxon>Streptophyta</taxon>
        <taxon>Embryophyta</taxon>
        <taxon>Tracheophyta</taxon>
        <taxon>Spermatophyta</taxon>
        <taxon>Magnoliopsida</taxon>
        <taxon>eudicotyledons</taxon>
        <taxon>Gunneridae</taxon>
        <taxon>Pentapetalae</taxon>
        <taxon>rosids</taxon>
        <taxon>fabids</taxon>
        <taxon>Malpighiales</taxon>
        <taxon>Salicaceae</taxon>
        <taxon>Saliceae</taxon>
        <taxon>Populus</taxon>
    </lineage>
</organism>
<gene>
    <name evidence="1" type="ORF">POPTR_002G081500v4</name>
</gene>
<sequence>MDERQPVSSLEEPKRDESVAAETPSFLPRTGPNSFLSKHRMAAAITQLQSQISSIQEELDQLDTFGESSIVCKETQGPVNASWDRWFKGNQNSRRRWI</sequence>
<evidence type="ECO:0000313" key="1">
    <source>
        <dbReference type="EMBL" id="KAI9399344.1"/>
    </source>
</evidence>
<reference evidence="1 2" key="1">
    <citation type="journal article" date="2006" name="Science">
        <title>The genome of black cottonwood, Populus trichocarpa (Torr. &amp; Gray).</title>
        <authorList>
            <person name="Tuskan G.A."/>
            <person name="Difazio S."/>
            <person name="Jansson S."/>
            <person name="Bohlmann J."/>
            <person name="Grigoriev I."/>
            <person name="Hellsten U."/>
            <person name="Putnam N."/>
            <person name="Ralph S."/>
            <person name="Rombauts S."/>
            <person name="Salamov A."/>
            <person name="Schein J."/>
            <person name="Sterck L."/>
            <person name="Aerts A."/>
            <person name="Bhalerao R.R."/>
            <person name="Bhalerao R.P."/>
            <person name="Blaudez D."/>
            <person name="Boerjan W."/>
            <person name="Brun A."/>
            <person name="Brunner A."/>
            <person name="Busov V."/>
            <person name="Campbell M."/>
            <person name="Carlson J."/>
            <person name="Chalot M."/>
            <person name="Chapman J."/>
            <person name="Chen G.L."/>
            <person name="Cooper D."/>
            <person name="Coutinho P.M."/>
            <person name="Couturier J."/>
            <person name="Covert S."/>
            <person name="Cronk Q."/>
            <person name="Cunningham R."/>
            <person name="Davis J."/>
            <person name="Degroeve S."/>
            <person name="Dejardin A."/>
            <person name="Depamphilis C."/>
            <person name="Detter J."/>
            <person name="Dirks B."/>
            <person name="Dubchak I."/>
            <person name="Duplessis S."/>
            <person name="Ehlting J."/>
            <person name="Ellis B."/>
            <person name="Gendler K."/>
            <person name="Goodstein D."/>
            <person name="Gribskov M."/>
            <person name="Grimwood J."/>
            <person name="Groover A."/>
            <person name="Gunter L."/>
            <person name="Hamberger B."/>
            <person name="Heinze B."/>
            <person name="Helariutta Y."/>
            <person name="Henrissat B."/>
            <person name="Holligan D."/>
            <person name="Holt R."/>
            <person name="Huang W."/>
            <person name="Islam-Faridi N."/>
            <person name="Jones S."/>
            <person name="Jones-Rhoades M."/>
            <person name="Jorgensen R."/>
            <person name="Joshi C."/>
            <person name="Kangasjarvi J."/>
            <person name="Karlsson J."/>
            <person name="Kelleher C."/>
            <person name="Kirkpatrick R."/>
            <person name="Kirst M."/>
            <person name="Kohler A."/>
            <person name="Kalluri U."/>
            <person name="Larimer F."/>
            <person name="Leebens-Mack J."/>
            <person name="Leple J.C."/>
            <person name="Locascio P."/>
            <person name="Lou Y."/>
            <person name="Lucas S."/>
            <person name="Martin F."/>
            <person name="Montanini B."/>
            <person name="Napoli C."/>
            <person name="Nelson D.R."/>
            <person name="Nelson C."/>
            <person name="Nieminen K."/>
            <person name="Nilsson O."/>
            <person name="Pereda V."/>
            <person name="Peter G."/>
            <person name="Philippe R."/>
            <person name="Pilate G."/>
            <person name="Poliakov A."/>
            <person name="Razumovskaya J."/>
            <person name="Richardson P."/>
            <person name="Rinaldi C."/>
            <person name="Ritland K."/>
            <person name="Rouze P."/>
            <person name="Ryaboy D."/>
            <person name="Schmutz J."/>
            <person name="Schrader J."/>
            <person name="Segerman B."/>
            <person name="Shin H."/>
            <person name="Siddiqui A."/>
            <person name="Sterky F."/>
            <person name="Terry A."/>
            <person name="Tsai C.J."/>
            <person name="Uberbacher E."/>
            <person name="Unneberg P."/>
            <person name="Vahala J."/>
            <person name="Wall K."/>
            <person name="Wessler S."/>
            <person name="Yang G."/>
            <person name="Yin T."/>
            <person name="Douglas C."/>
            <person name="Marra M."/>
            <person name="Sandberg G."/>
            <person name="Van de Peer Y."/>
            <person name="Rokhsar D."/>
        </authorList>
    </citation>
    <scope>NUCLEOTIDE SEQUENCE [LARGE SCALE GENOMIC DNA]</scope>
    <source>
        <strain evidence="2">cv. Nisqually</strain>
    </source>
</reference>
<keyword evidence="2" id="KW-1185">Reference proteome</keyword>
<accession>A0ACC0TCM9</accession>